<protein>
    <recommendedName>
        <fullName evidence="3">BZIP domain-containing protein</fullName>
    </recommendedName>
</protein>
<evidence type="ECO:0000313" key="1">
    <source>
        <dbReference type="EMBL" id="KAL3670716.1"/>
    </source>
</evidence>
<evidence type="ECO:0008006" key="3">
    <source>
        <dbReference type="Google" id="ProtNLM"/>
    </source>
</evidence>
<dbReference type="Proteomes" id="UP001632037">
    <property type="component" value="Unassembled WGS sequence"/>
</dbReference>
<proteinExistence type="predicted"/>
<organism evidence="1 2">
    <name type="scientific">Phytophthora oleae</name>
    <dbReference type="NCBI Taxonomy" id="2107226"/>
    <lineage>
        <taxon>Eukaryota</taxon>
        <taxon>Sar</taxon>
        <taxon>Stramenopiles</taxon>
        <taxon>Oomycota</taxon>
        <taxon>Peronosporomycetes</taxon>
        <taxon>Peronosporales</taxon>
        <taxon>Peronosporaceae</taxon>
        <taxon>Phytophthora</taxon>
    </lineage>
</organism>
<accession>A0ABD3FWB6</accession>
<reference evidence="1 2" key="1">
    <citation type="submission" date="2024-09" db="EMBL/GenBank/DDBJ databases">
        <title>Genome sequencing and assembly of Phytophthora oleae, isolate VK10A, causative agent of rot of olive drupes.</title>
        <authorList>
            <person name="Conti Taguali S."/>
            <person name="Riolo M."/>
            <person name="La Spada F."/>
            <person name="Cacciola S.O."/>
            <person name="Dionisio G."/>
        </authorList>
    </citation>
    <scope>NUCLEOTIDE SEQUENCE [LARGE SCALE GENOMIC DNA]</scope>
    <source>
        <strain evidence="1 2">VK10A</strain>
    </source>
</reference>
<comment type="caution">
    <text evidence="1">The sequence shown here is derived from an EMBL/GenBank/DDBJ whole genome shotgun (WGS) entry which is preliminary data.</text>
</comment>
<dbReference type="AlphaFoldDB" id="A0ABD3FWB6"/>
<name>A0ABD3FWB6_9STRA</name>
<dbReference type="EMBL" id="JBIMZQ010000006">
    <property type="protein sequence ID" value="KAL3670716.1"/>
    <property type="molecule type" value="Genomic_DNA"/>
</dbReference>
<gene>
    <name evidence="1" type="ORF">V7S43_003904</name>
</gene>
<keyword evidence="2" id="KW-1185">Reference proteome</keyword>
<evidence type="ECO:0000313" key="2">
    <source>
        <dbReference type="Proteomes" id="UP001632037"/>
    </source>
</evidence>
<sequence>MSLHFKAEPTDEQFLTEVLSLLDVDWPSSSAVSEPLGGGFSTPKPKLRKLRPRTNSDAAVKPKRVRKETTPRVRNKAKIELLRHEVKGLEAVLASLQNSRRGAAILEHRRAGSLWKIIAMKQSHERQMAEHRNVGLKRMLVQQYTLTRSLTRVLDELPAPDLRLSACI</sequence>